<keyword evidence="3" id="KW-1185">Reference proteome</keyword>
<proteinExistence type="predicted"/>
<evidence type="ECO:0000313" key="3">
    <source>
        <dbReference type="Proteomes" id="UP000050761"/>
    </source>
</evidence>
<accession>A0A183FKK6</accession>
<dbReference type="Gene3D" id="3.30.1120.130">
    <property type="match status" value="1"/>
</dbReference>
<evidence type="ECO:0000313" key="4">
    <source>
        <dbReference type="WBParaSite" id="HPBE_0000768801-mRNA-1"/>
    </source>
</evidence>
<organism evidence="3 4">
    <name type="scientific">Heligmosomoides polygyrus</name>
    <name type="common">Parasitic roundworm</name>
    <dbReference type="NCBI Taxonomy" id="6339"/>
    <lineage>
        <taxon>Eukaryota</taxon>
        <taxon>Metazoa</taxon>
        <taxon>Ecdysozoa</taxon>
        <taxon>Nematoda</taxon>
        <taxon>Chromadorea</taxon>
        <taxon>Rhabditida</taxon>
        <taxon>Rhabditina</taxon>
        <taxon>Rhabditomorpha</taxon>
        <taxon>Strongyloidea</taxon>
        <taxon>Heligmosomidae</taxon>
        <taxon>Heligmosomoides</taxon>
    </lineage>
</organism>
<reference evidence="4" key="2">
    <citation type="submission" date="2019-09" db="UniProtKB">
        <authorList>
            <consortium name="WormBaseParasite"/>
        </authorList>
    </citation>
    <scope>IDENTIFICATION</scope>
</reference>
<dbReference type="InterPro" id="IPR040734">
    <property type="entry name" value="Zyg-1_PB2"/>
</dbReference>
<dbReference type="OrthoDB" id="5798121at2759"/>
<dbReference type="EMBL" id="UZAH01025952">
    <property type="protein sequence ID" value="VDO73260.1"/>
    <property type="molecule type" value="Genomic_DNA"/>
</dbReference>
<reference evidence="2 3" key="1">
    <citation type="submission" date="2018-11" db="EMBL/GenBank/DDBJ databases">
        <authorList>
            <consortium name="Pathogen Informatics"/>
        </authorList>
    </citation>
    <scope>NUCLEOTIDE SEQUENCE [LARGE SCALE GENOMIC DNA]</scope>
</reference>
<accession>A0A3P7XG69</accession>
<dbReference type="Proteomes" id="UP000050761">
    <property type="component" value="Unassembled WGS sequence"/>
</dbReference>
<dbReference type="Pfam" id="PF18544">
    <property type="entry name" value="Polo_box_3"/>
    <property type="match status" value="1"/>
</dbReference>
<name>A0A183FKK6_HELPZ</name>
<evidence type="ECO:0000259" key="1">
    <source>
        <dbReference type="Pfam" id="PF18544"/>
    </source>
</evidence>
<sequence length="159" mass="17891">MIIVCMFTERRLVQKSGSKDVQVHFPDGRKEDVTDAVTLNRFHDVREFLLGVERVWESEIGRFPLSFAISRETASSPRNTCSEARVPLATRNSSQSLMTQRSAPATVGPRAKVSLESSKGFSDGMRFKMDWCKGNLSDFISFHDQPANSPDLNPMDYTV</sequence>
<evidence type="ECO:0000313" key="2">
    <source>
        <dbReference type="EMBL" id="VDO73260.1"/>
    </source>
</evidence>
<dbReference type="AlphaFoldDB" id="A0A183FKK6"/>
<dbReference type="WBParaSite" id="HPBE_0000768801-mRNA-1">
    <property type="protein sequence ID" value="HPBE_0000768801-mRNA-1"/>
    <property type="gene ID" value="HPBE_0000768801"/>
</dbReference>
<gene>
    <name evidence="2" type="ORF">HPBE_LOCUS7689</name>
</gene>
<dbReference type="InterPro" id="IPR047108">
    <property type="entry name" value="Plk4-like_POLO_box_2_sf"/>
</dbReference>
<protein>
    <submittedName>
        <fullName evidence="4">Polo_box_3 domain-containing protein</fullName>
    </submittedName>
</protein>
<feature type="domain" description="Zyg-1 polo box" evidence="1">
    <location>
        <begin position="7"/>
        <end position="72"/>
    </location>
</feature>